<proteinExistence type="predicted"/>
<dbReference type="AlphaFoldDB" id="A0A1I8BDM3"/>
<sequence length="89" mass="10577">MTEDKSFDSDYELIEKEKLKPVYLNIEELKQTFQQMIGEIKTENAKQNSALKEIIEQKDEKIISLVKQVFKKLIRKNFVSIDSVNERLR</sequence>
<accession>A0A1I8BDM3</accession>
<dbReference type="Proteomes" id="UP000095281">
    <property type="component" value="Unplaced"/>
</dbReference>
<keyword evidence="1" id="KW-1185">Reference proteome</keyword>
<dbReference type="WBParaSite" id="MhA1_Contig1937.frz3.gene3">
    <property type="protein sequence ID" value="MhA1_Contig1937.frz3.gene3"/>
    <property type="gene ID" value="MhA1_Contig1937.frz3.gene3"/>
</dbReference>
<reference evidence="2" key="1">
    <citation type="submission" date="2016-11" db="UniProtKB">
        <authorList>
            <consortium name="WormBaseParasite"/>
        </authorList>
    </citation>
    <scope>IDENTIFICATION</scope>
</reference>
<protein>
    <submittedName>
        <fullName evidence="2">Uncharacterized protein</fullName>
    </submittedName>
</protein>
<evidence type="ECO:0000313" key="2">
    <source>
        <dbReference type="WBParaSite" id="MhA1_Contig1937.frz3.gene3"/>
    </source>
</evidence>
<organism evidence="1 2">
    <name type="scientific">Meloidogyne hapla</name>
    <name type="common">Root-knot nematode worm</name>
    <dbReference type="NCBI Taxonomy" id="6305"/>
    <lineage>
        <taxon>Eukaryota</taxon>
        <taxon>Metazoa</taxon>
        <taxon>Ecdysozoa</taxon>
        <taxon>Nematoda</taxon>
        <taxon>Chromadorea</taxon>
        <taxon>Rhabditida</taxon>
        <taxon>Tylenchina</taxon>
        <taxon>Tylenchomorpha</taxon>
        <taxon>Tylenchoidea</taxon>
        <taxon>Meloidogynidae</taxon>
        <taxon>Meloidogyninae</taxon>
        <taxon>Meloidogyne</taxon>
    </lineage>
</organism>
<evidence type="ECO:0000313" key="1">
    <source>
        <dbReference type="Proteomes" id="UP000095281"/>
    </source>
</evidence>
<name>A0A1I8BDM3_MELHA</name>